<feature type="transmembrane region" description="Helical" evidence="6">
    <location>
        <begin position="132"/>
        <end position="150"/>
    </location>
</feature>
<evidence type="ECO:0000256" key="4">
    <source>
        <dbReference type="ARBA" id="ARBA00023136"/>
    </source>
</evidence>
<evidence type="ECO:0000256" key="5">
    <source>
        <dbReference type="SAM" id="MobiDB-lite"/>
    </source>
</evidence>
<feature type="transmembrane region" description="Helical" evidence="6">
    <location>
        <begin position="271"/>
        <end position="295"/>
    </location>
</feature>
<feature type="region of interest" description="Disordered" evidence="5">
    <location>
        <begin position="1"/>
        <end position="25"/>
    </location>
</feature>
<dbReference type="PANTHER" id="PTHR22950:SF702">
    <property type="entry name" value="AMINO ACID TRANSPORTER PROTEIN"/>
    <property type="match status" value="1"/>
</dbReference>
<feature type="transmembrane region" description="Helical" evidence="6">
    <location>
        <begin position="199"/>
        <end position="217"/>
    </location>
</feature>
<proteinExistence type="predicted"/>
<keyword evidence="2 6" id="KW-0812">Transmembrane</keyword>
<sequence length="457" mass="50291">MSIQKGTMHQPDEEETAHLIPSKPPPSIRYSAGGHRFIDENDDGIQHHSNGSFFGTTFNIMTCVIGSGILLLPSAFEECGVALAAILLAGLTLVSIYTINLLIKCSEVSGSKTYQEVAFTAYGLPGTRLAKFFLFLNLFGTLSAYCKIMGDLAYPVAEYALHDHWYTDARTLSAALLVFIVLPLAFFSKIHQLEKTSILAILSVLVVLFLVVFRSIQHLVHNGTGSVHIFRFENIKGIARSVPLFAFAAGCQTQIIPIFNELKPALRERNAIKPIVYLSNANCFAVYVIIAVFGYLQFGGETCDNIVSNYADSDIIAIIGRVSMAAHVALAFPLQLWPCRNILDSFFFDPNDNRFQTLRHTGETIFLLVSSYGLSITTKKIDVIFGFTGFTGDITTIVNFVLPCLFFLKLAERITITKKIACWAVIILGIAVGLLSLGIQIWDLADKPDTKPCKPSN</sequence>
<dbReference type="STRING" id="1890364.A0A2P6NYX9"/>
<evidence type="ECO:0000256" key="3">
    <source>
        <dbReference type="ARBA" id="ARBA00022989"/>
    </source>
</evidence>
<evidence type="ECO:0000256" key="6">
    <source>
        <dbReference type="SAM" id="Phobius"/>
    </source>
</evidence>
<dbReference type="Proteomes" id="UP000241769">
    <property type="component" value="Unassembled WGS sequence"/>
</dbReference>
<organism evidence="8 9">
    <name type="scientific">Planoprotostelium fungivorum</name>
    <dbReference type="NCBI Taxonomy" id="1890364"/>
    <lineage>
        <taxon>Eukaryota</taxon>
        <taxon>Amoebozoa</taxon>
        <taxon>Evosea</taxon>
        <taxon>Variosea</taxon>
        <taxon>Cavosteliida</taxon>
        <taxon>Cavosteliaceae</taxon>
        <taxon>Planoprotostelium</taxon>
    </lineage>
</organism>
<feature type="transmembrane region" description="Helical" evidence="6">
    <location>
        <begin position="170"/>
        <end position="187"/>
    </location>
</feature>
<dbReference type="InterPro" id="IPR013057">
    <property type="entry name" value="AA_transpt_TM"/>
</dbReference>
<dbReference type="GO" id="GO:0016020">
    <property type="term" value="C:membrane"/>
    <property type="evidence" value="ECO:0007669"/>
    <property type="project" value="UniProtKB-SubCell"/>
</dbReference>
<comment type="subcellular location">
    <subcellularLocation>
        <location evidence="1">Membrane</location>
        <topology evidence="1">Multi-pass membrane protein</topology>
    </subcellularLocation>
</comment>
<dbReference type="PANTHER" id="PTHR22950">
    <property type="entry name" value="AMINO ACID TRANSPORTER"/>
    <property type="match status" value="1"/>
</dbReference>
<dbReference type="InParanoid" id="A0A2P6NYX9"/>
<dbReference type="Pfam" id="PF01490">
    <property type="entry name" value="Aa_trans"/>
    <property type="match status" value="1"/>
</dbReference>
<feature type="transmembrane region" description="Helical" evidence="6">
    <location>
        <begin position="53"/>
        <end position="76"/>
    </location>
</feature>
<evidence type="ECO:0000313" key="8">
    <source>
        <dbReference type="EMBL" id="PRP89167.1"/>
    </source>
</evidence>
<comment type="caution">
    <text evidence="8">The sequence shown here is derived from an EMBL/GenBank/DDBJ whole genome shotgun (WGS) entry which is preliminary data.</text>
</comment>
<evidence type="ECO:0000313" key="9">
    <source>
        <dbReference type="Proteomes" id="UP000241769"/>
    </source>
</evidence>
<dbReference type="GO" id="GO:0015179">
    <property type="term" value="F:L-amino acid transmembrane transporter activity"/>
    <property type="evidence" value="ECO:0007669"/>
    <property type="project" value="TreeGrafter"/>
</dbReference>
<evidence type="ECO:0000256" key="1">
    <source>
        <dbReference type="ARBA" id="ARBA00004141"/>
    </source>
</evidence>
<dbReference type="OrthoDB" id="28609at2759"/>
<keyword evidence="3 6" id="KW-1133">Transmembrane helix</keyword>
<feature type="transmembrane region" description="Helical" evidence="6">
    <location>
        <begin position="420"/>
        <end position="442"/>
    </location>
</feature>
<keyword evidence="4 6" id="KW-0472">Membrane</keyword>
<name>A0A2P6NYX9_9EUKA</name>
<feature type="domain" description="Amino acid transporter transmembrane" evidence="7">
    <location>
        <begin position="50"/>
        <end position="438"/>
    </location>
</feature>
<reference evidence="8 9" key="1">
    <citation type="journal article" date="2018" name="Genome Biol. Evol.">
        <title>Multiple Roots of Fruiting Body Formation in Amoebozoa.</title>
        <authorList>
            <person name="Hillmann F."/>
            <person name="Forbes G."/>
            <person name="Novohradska S."/>
            <person name="Ferling I."/>
            <person name="Riege K."/>
            <person name="Groth M."/>
            <person name="Westermann M."/>
            <person name="Marz M."/>
            <person name="Spaller T."/>
            <person name="Winckler T."/>
            <person name="Schaap P."/>
            <person name="Glockner G."/>
        </authorList>
    </citation>
    <scope>NUCLEOTIDE SEQUENCE [LARGE SCALE GENOMIC DNA]</scope>
    <source>
        <strain evidence="8 9">Jena</strain>
    </source>
</reference>
<feature type="transmembrane region" description="Helical" evidence="6">
    <location>
        <begin position="315"/>
        <end position="337"/>
    </location>
</feature>
<dbReference type="EMBL" id="MDYQ01000005">
    <property type="protein sequence ID" value="PRP89167.1"/>
    <property type="molecule type" value="Genomic_DNA"/>
</dbReference>
<feature type="transmembrane region" description="Helical" evidence="6">
    <location>
        <begin position="383"/>
        <end position="408"/>
    </location>
</feature>
<feature type="transmembrane region" description="Helical" evidence="6">
    <location>
        <begin position="82"/>
        <end position="103"/>
    </location>
</feature>
<accession>A0A2P6NYX9</accession>
<keyword evidence="9" id="KW-1185">Reference proteome</keyword>
<gene>
    <name evidence="8" type="ORF">PROFUN_01887</name>
</gene>
<evidence type="ECO:0000256" key="2">
    <source>
        <dbReference type="ARBA" id="ARBA00022692"/>
    </source>
</evidence>
<dbReference type="AlphaFoldDB" id="A0A2P6NYX9"/>
<protein>
    <submittedName>
        <fullName evidence="8">Putative sodium-coupled neutral amino acid transporter 10-like</fullName>
    </submittedName>
</protein>
<evidence type="ECO:0000259" key="7">
    <source>
        <dbReference type="Pfam" id="PF01490"/>
    </source>
</evidence>